<evidence type="ECO:0000313" key="1">
    <source>
        <dbReference type="EMBL" id="KAJ5299624.1"/>
    </source>
</evidence>
<proteinExistence type="predicted"/>
<dbReference type="AlphaFoldDB" id="A0A9W9GGA6"/>
<dbReference type="EMBL" id="JAPZBO010000010">
    <property type="protein sequence ID" value="KAJ5299624.1"/>
    <property type="molecule type" value="Genomic_DNA"/>
</dbReference>
<accession>A0A9W9GGA6</accession>
<keyword evidence="2" id="KW-1185">Reference proteome</keyword>
<gene>
    <name evidence="1" type="ORF">N7476_011181</name>
</gene>
<reference evidence="1" key="1">
    <citation type="submission" date="2022-12" db="EMBL/GenBank/DDBJ databases">
        <authorList>
            <person name="Petersen C."/>
        </authorList>
    </citation>
    <scope>NUCLEOTIDE SEQUENCE</scope>
    <source>
        <strain evidence="1">IBT 21472</strain>
    </source>
</reference>
<name>A0A9W9GGA6_9EURO</name>
<protein>
    <submittedName>
        <fullName evidence="1">Uncharacterized protein</fullName>
    </submittedName>
</protein>
<reference evidence="1" key="2">
    <citation type="journal article" date="2023" name="IMA Fungus">
        <title>Comparative genomic study of the Penicillium genus elucidates a diverse pangenome and 15 lateral gene transfer events.</title>
        <authorList>
            <person name="Petersen C."/>
            <person name="Sorensen T."/>
            <person name="Nielsen M.R."/>
            <person name="Sondergaard T.E."/>
            <person name="Sorensen J.L."/>
            <person name="Fitzpatrick D.A."/>
            <person name="Frisvad J.C."/>
            <person name="Nielsen K.L."/>
        </authorList>
    </citation>
    <scope>NUCLEOTIDE SEQUENCE</scope>
    <source>
        <strain evidence="1">IBT 21472</strain>
    </source>
</reference>
<evidence type="ECO:0000313" key="2">
    <source>
        <dbReference type="Proteomes" id="UP001147746"/>
    </source>
</evidence>
<comment type="caution">
    <text evidence="1">The sequence shown here is derived from an EMBL/GenBank/DDBJ whole genome shotgun (WGS) entry which is preliminary data.</text>
</comment>
<sequence>MYAPSQWIFMDTKTFCQVLSTLSHQKPPTLAPPSNSIVRGWRALYRWSVRSWNWFCTRHDHANAIELDELAAAMRQIHLRQQYSARWGLLDWLDETTTQPEDLV</sequence>
<organism evidence="1 2">
    <name type="scientific">Penicillium atrosanguineum</name>
    <dbReference type="NCBI Taxonomy" id="1132637"/>
    <lineage>
        <taxon>Eukaryota</taxon>
        <taxon>Fungi</taxon>
        <taxon>Dikarya</taxon>
        <taxon>Ascomycota</taxon>
        <taxon>Pezizomycotina</taxon>
        <taxon>Eurotiomycetes</taxon>
        <taxon>Eurotiomycetidae</taxon>
        <taxon>Eurotiales</taxon>
        <taxon>Aspergillaceae</taxon>
        <taxon>Penicillium</taxon>
    </lineage>
</organism>
<dbReference type="Proteomes" id="UP001147746">
    <property type="component" value="Unassembled WGS sequence"/>
</dbReference>